<accession>A0ACC4E088</accession>
<name>A0ACC4E088_PURLI</name>
<protein>
    <submittedName>
        <fullName evidence="1">Uncharacterized protein</fullName>
    </submittedName>
</protein>
<comment type="caution">
    <text evidence="1">The sequence shown here is derived from an EMBL/GenBank/DDBJ whole genome shotgun (WGS) entry which is preliminary data.</text>
</comment>
<reference evidence="1" key="1">
    <citation type="submission" date="2024-12" db="EMBL/GenBank/DDBJ databases">
        <title>Comparative genomics and development of molecular markers within Purpureocillium lilacinum and among Purpureocillium species.</title>
        <authorList>
            <person name="Yeh Z.-Y."/>
            <person name="Ni N.-T."/>
            <person name="Lo P.-H."/>
            <person name="Mushyakhwo K."/>
            <person name="Lin C.-F."/>
            <person name="Nai Y.-S."/>
        </authorList>
    </citation>
    <scope>NUCLEOTIDE SEQUENCE</scope>
    <source>
        <strain evidence="1">NCHU-NPUST-175</strain>
    </source>
</reference>
<dbReference type="Proteomes" id="UP001638806">
    <property type="component" value="Unassembled WGS sequence"/>
</dbReference>
<evidence type="ECO:0000313" key="2">
    <source>
        <dbReference type="Proteomes" id="UP001638806"/>
    </source>
</evidence>
<keyword evidence="2" id="KW-1185">Reference proteome</keyword>
<gene>
    <name evidence="1" type="ORF">ACCO45_003567</name>
</gene>
<proteinExistence type="predicted"/>
<sequence length="161" mass="17678">MKATFAILALACGLAAAQQATTKEEIRELETSNREGHLCTVVRSIILTINIMGGPRKRRRPLGVFGTVDIDSVCPGGWGMYRYECEANDTTIAPEIPAAEPAQLLMRWAAGYCHEKHGHNITVATQCINTYDICLEPSDEGFEKKAIEALNKCLKGTGYEF</sequence>
<dbReference type="EMBL" id="JBGNUJ010000003">
    <property type="protein sequence ID" value="KAL3962044.1"/>
    <property type="molecule type" value="Genomic_DNA"/>
</dbReference>
<organism evidence="1 2">
    <name type="scientific">Purpureocillium lilacinum</name>
    <name type="common">Paecilomyces lilacinus</name>
    <dbReference type="NCBI Taxonomy" id="33203"/>
    <lineage>
        <taxon>Eukaryota</taxon>
        <taxon>Fungi</taxon>
        <taxon>Dikarya</taxon>
        <taxon>Ascomycota</taxon>
        <taxon>Pezizomycotina</taxon>
        <taxon>Sordariomycetes</taxon>
        <taxon>Hypocreomycetidae</taxon>
        <taxon>Hypocreales</taxon>
        <taxon>Ophiocordycipitaceae</taxon>
        <taxon>Purpureocillium</taxon>
    </lineage>
</organism>
<evidence type="ECO:0000313" key="1">
    <source>
        <dbReference type="EMBL" id="KAL3962044.1"/>
    </source>
</evidence>